<feature type="domain" description="ABC transmembrane type-1" evidence="8">
    <location>
        <begin position="87"/>
        <end position="278"/>
    </location>
</feature>
<evidence type="ECO:0000256" key="2">
    <source>
        <dbReference type="ARBA" id="ARBA00022448"/>
    </source>
</evidence>
<reference evidence="9 10" key="1">
    <citation type="journal article" date="2015" name="Stand. Genomic Sci.">
        <title>Genomic Encyclopedia of Bacterial and Archaeal Type Strains, Phase III: the genomes of soil and plant-associated and newly described type strains.</title>
        <authorList>
            <person name="Whitman W.B."/>
            <person name="Woyke T."/>
            <person name="Klenk H.P."/>
            <person name="Zhou Y."/>
            <person name="Lilburn T.G."/>
            <person name="Beck B.J."/>
            <person name="De Vos P."/>
            <person name="Vandamme P."/>
            <person name="Eisen J.A."/>
            <person name="Garrity G."/>
            <person name="Hugenholtz P."/>
            <person name="Kyrpides N.C."/>
        </authorList>
    </citation>
    <scope>NUCLEOTIDE SEQUENCE [LARGE SCALE GENOMIC DNA]</scope>
    <source>
        <strain evidence="9 10">VKM Ac-2572</strain>
    </source>
</reference>
<proteinExistence type="inferred from homology"/>
<dbReference type="Proteomes" id="UP000294508">
    <property type="component" value="Unassembled WGS sequence"/>
</dbReference>
<feature type="transmembrane region" description="Helical" evidence="7">
    <location>
        <begin position="123"/>
        <end position="143"/>
    </location>
</feature>
<dbReference type="CDD" id="cd06261">
    <property type="entry name" value="TM_PBP2"/>
    <property type="match status" value="1"/>
</dbReference>
<feature type="transmembrane region" description="Helical" evidence="7">
    <location>
        <begin position="155"/>
        <end position="178"/>
    </location>
</feature>
<dbReference type="AlphaFoldDB" id="A0A4R2HEA3"/>
<dbReference type="RefSeq" id="WP_199238336.1">
    <property type="nucleotide sequence ID" value="NZ_SLWN01000007.1"/>
</dbReference>
<dbReference type="GO" id="GO:0005886">
    <property type="term" value="C:plasma membrane"/>
    <property type="evidence" value="ECO:0007669"/>
    <property type="project" value="UniProtKB-SubCell"/>
</dbReference>
<feature type="transmembrane region" description="Helical" evidence="7">
    <location>
        <begin position="199"/>
        <end position="224"/>
    </location>
</feature>
<name>A0A4R2HEA3_9ACTN</name>
<evidence type="ECO:0000256" key="3">
    <source>
        <dbReference type="ARBA" id="ARBA00022475"/>
    </source>
</evidence>
<feature type="transmembrane region" description="Helical" evidence="7">
    <location>
        <begin position="82"/>
        <end position="111"/>
    </location>
</feature>
<comment type="caution">
    <text evidence="9">The sequence shown here is derived from an EMBL/GenBank/DDBJ whole genome shotgun (WGS) entry which is preliminary data.</text>
</comment>
<evidence type="ECO:0000313" key="10">
    <source>
        <dbReference type="Proteomes" id="UP000294508"/>
    </source>
</evidence>
<keyword evidence="10" id="KW-1185">Reference proteome</keyword>
<dbReference type="PANTHER" id="PTHR43744">
    <property type="entry name" value="ABC TRANSPORTER PERMEASE PROTEIN MG189-RELATED-RELATED"/>
    <property type="match status" value="1"/>
</dbReference>
<keyword evidence="4 7" id="KW-0812">Transmembrane</keyword>
<evidence type="ECO:0000256" key="1">
    <source>
        <dbReference type="ARBA" id="ARBA00004651"/>
    </source>
</evidence>
<dbReference type="GO" id="GO:0055085">
    <property type="term" value="P:transmembrane transport"/>
    <property type="evidence" value="ECO:0007669"/>
    <property type="project" value="InterPro"/>
</dbReference>
<accession>A0A4R2HEA3</accession>
<keyword evidence="3" id="KW-1003">Cell membrane</keyword>
<dbReference type="Pfam" id="PF00528">
    <property type="entry name" value="BPD_transp_1"/>
    <property type="match status" value="1"/>
</dbReference>
<dbReference type="InterPro" id="IPR035906">
    <property type="entry name" value="MetI-like_sf"/>
</dbReference>
<evidence type="ECO:0000256" key="6">
    <source>
        <dbReference type="ARBA" id="ARBA00023136"/>
    </source>
</evidence>
<dbReference type="PROSITE" id="PS50928">
    <property type="entry name" value="ABC_TM1"/>
    <property type="match status" value="1"/>
</dbReference>
<keyword evidence="5 7" id="KW-1133">Transmembrane helix</keyword>
<evidence type="ECO:0000256" key="5">
    <source>
        <dbReference type="ARBA" id="ARBA00022989"/>
    </source>
</evidence>
<organism evidence="9 10">
    <name type="scientific">Kribbella steppae</name>
    <dbReference type="NCBI Taxonomy" id="2512223"/>
    <lineage>
        <taxon>Bacteria</taxon>
        <taxon>Bacillati</taxon>
        <taxon>Actinomycetota</taxon>
        <taxon>Actinomycetes</taxon>
        <taxon>Propionibacteriales</taxon>
        <taxon>Kribbellaceae</taxon>
        <taxon>Kribbella</taxon>
    </lineage>
</organism>
<dbReference type="SUPFAM" id="SSF161098">
    <property type="entry name" value="MetI-like"/>
    <property type="match status" value="1"/>
</dbReference>
<protein>
    <submittedName>
        <fullName evidence="9">Raffinose/stachyose/melibiose transport system permease protein</fullName>
    </submittedName>
</protein>
<evidence type="ECO:0000256" key="7">
    <source>
        <dbReference type="RuleBase" id="RU363032"/>
    </source>
</evidence>
<gene>
    <name evidence="9" type="ORF">EV652_107493</name>
</gene>
<evidence type="ECO:0000256" key="4">
    <source>
        <dbReference type="ARBA" id="ARBA00022692"/>
    </source>
</evidence>
<feature type="transmembrane region" description="Helical" evidence="7">
    <location>
        <begin position="257"/>
        <end position="278"/>
    </location>
</feature>
<dbReference type="EMBL" id="SLWN01000007">
    <property type="protein sequence ID" value="TCO26600.1"/>
    <property type="molecule type" value="Genomic_DNA"/>
</dbReference>
<dbReference type="InterPro" id="IPR000515">
    <property type="entry name" value="MetI-like"/>
</dbReference>
<comment type="similarity">
    <text evidence="7">Belongs to the binding-protein-dependent transport system permease family.</text>
</comment>
<dbReference type="PANTHER" id="PTHR43744:SF12">
    <property type="entry name" value="ABC TRANSPORTER PERMEASE PROTEIN MG189-RELATED"/>
    <property type="match status" value="1"/>
</dbReference>
<comment type="subcellular location">
    <subcellularLocation>
        <location evidence="1 7">Cell membrane</location>
        <topology evidence="1 7">Multi-pass membrane protein</topology>
    </subcellularLocation>
</comment>
<evidence type="ECO:0000313" key="9">
    <source>
        <dbReference type="EMBL" id="TCO26600.1"/>
    </source>
</evidence>
<feature type="transmembrane region" description="Helical" evidence="7">
    <location>
        <begin position="29"/>
        <end position="50"/>
    </location>
</feature>
<evidence type="ECO:0000259" key="8">
    <source>
        <dbReference type="PROSITE" id="PS50928"/>
    </source>
</evidence>
<sequence>MTEASLSSVRASRTTGDPRLLAVPWLRPLLTVFVAACFCLPLYLVLVNVFKPGADIVTDPAGLPVHLTLENLREVLGRQDRLFWFGLVNSIQVTALSVTVLVVLSAMLGHYLARSQARSAKAVLVLLLCGLMVPQAVILAPVTEVLRALGLMTSVPGLVIANVGYYLPFGVFVFAGFLKAIPVELEEAAALDGAGPLRAFWQVVFPLLRPASASVFIFLGVWIWNDFLNPLIILGPAEGTTVTVGIYRAIGEHQTDLGAVFAFMFLASLPVIVLYLLFQKHFVKGLTGGATKG</sequence>
<dbReference type="Gene3D" id="1.10.3720.10">
    <property type="entry name" value="MetI-like"/>
    <property type="match status" value="1"/>
</dbReference>
<keyword evidence="2 7" id="KW-0813">Transport</keyword>
<keyword evidence="6 7" id="KW-0472">Membrane</keyword>